<keyword evidence="1" id="KW-0472">Membrane</keyword>
<feature type="transmembrane region" description="Helical" evidence="1">
    <location>
        <begin position="20"/>
        <end position="42"/>
    </location>
</feature>
<name>A0A165I6H1_XYLHT</name>
<accession>A0A165I6H1</accession>
<keyword evidence="3" id="KW-1185">Reference proteome</keyword>
<sequence>MRLADFCAITARLRRNIWSFISSYFCSITWLRPVLYFAPLIFAARRAMSAPNTTNIQHRAFYARSVSRPPVAHLVKTT</sequence>
<evidence type="ECO:0000313" key="3">
    <source>
        <dbReference type="Proteomes" id="UP000076632"/>
    </source>
</evidence>
<keyword evidence="1" id="KW-1133">Transmembrane helix</keyword>
<reference evidence="2 3" key="1">
    <citation type="journal article" date="2016" name="Fungal Biol.">
        <title>The genome of Xylona heveae provides a window into fungal endophytism.</title>
        <authorList>
            <person name="Gazis R."/>
            <person name="Kuo A."/>
            <person name="Riley R."/>
            <person name="LaButti K."/>
            <person name="Lipzen A."/>
            <person name="Lin J."/>
            <person name="Amirebrahimi M."/>
            <person name="Hesse C.N."/>
            <person name="Spatafora J.W."/>
            <person name="Henrissat B."/>
            <person name="Hainaut M."/>
            <person name="Grigoriev I.V."/>
            <person name="Hibbett D.S."/>
        </authorList>
    </citation>
    <scope>NUCLEOTIDE SEQUENCE [LARGE SCALE GENOMIC DNA]</scope>
    <source>
        <strain evidence="2 3">TC161</strain>
    </source>
</reference>
<proteinExistence type="predicted"/>
<dbReference type="Proteomes" id="UP000076632">
    <property type="component" value="Unassembled WGS sequence"/>
</dbReference>
<gene>
    <name evidence="2" type="ORF">L228DRAFT_245387</name>
</gene>
<dbReference type="InParanoid" id="A0A165I6H1"/>
<dbReference type="AlphaFoldDB" id="A0A165I6H1"/>
<organism evidence="2 3">
    <name type="scientific">Xylona heveae (strain CBS 132557 / TC161)</name>
    <dbReference type="NCBI Taxonomy" id="1328760"/>
    <lineage>
        <taxon>Eukaryota</taxon>
        <taxon>Fungi</taxon>
        <taxon>Dikarya</taxon>
        <taxon>Ascomycota</taxon>
        <taxon>Pezizomycotina</taxon>
        <taxon>Xylonomycetes</taxon>
        <taxon>Xylonales</taxon>
        <taxon>Xylonaceae</taxon>
        <taxon>Xylona</taxon>
    </lineage>
</organism>
<protein>
    <submittedName>
        <fullName evidence="2">Uncharacterized protein</fullName>
    </submittedName>
</protein>
<keyword evidence="1" id="KW-0812">Transmembrane</keyword>
<dbReference type="RefSeq" id="XP_018190009.1">
    <property type="nucleotide sequence ID" value="XM_018332146.1"/>
</dbReference>
<dbReference type="GeneID" id="28897283"/>
<evidence type="ECO:0000313" key="2">
    <source>
        <dbReference type="EMBL" id="KZF24454.1"/>
    </source>
</evidence>
<evidence type="ECO:0000256" key="1">
    <source>
        <dbReference type="SAM" id="Phobius"/>
    </source>
</evidence>
<dbReference type="EMBL" id="KV407456">
    <property type="protein sequence ID" value="KZF24454.1"/>
    <property type="molecule type" value="Genomic_DNA"/>
</dbReference>